<evidence type="ECO:0008006" key="3">
    <source>
        <dbReference type="Google" id="ProtNLM"/>
    </source>
</evidence>
<dbReference type="InParanoid" id="J0DD35"/>
<sequence length="482" mass="53602">MASPPNKWNRLRVLLALSDPDPIEAHVSLDADPLDREAGLEILGTILSRAASLRLHTYNYRLGPPSVDDWFCISSVLCKPAPFLKTLLLHRYECLTPICRDADADVLRMPLNPSILAGQPSDLRTCCLRGVILPVGGCPAFSMLTTFDYHRVDRRLRSTHLLDVLRNMPRLKILGLSLARFKDDRATKKRPFEHHSLTRISTRTVRRGMPKVGPRLLPFLAQLGVPTLSAFDLGYSEVDWDAIMKYAGRPVTLRVSADRWGEIFDMVIEPHCQLWLRSHCDSYDLGGFPASLFARLASIIIHESIWDVDRVPPSAPVLLRLQVVFHHGPVTPNYSGLAGGWPRSAWHCPQLECVEFSFARSGEARKAAFLPRVPVAADSEAVHDDCTGHGTIALSDISAFIRTAVRFDAPRLRMVRLYGVSAVVDPDPAAEFIALHDMTDSIETFTCVSPESSGMFDFYNAFTVPPAEIFDPSVPSLNMPGM</sequence>
<dbReference type="EMBL" id="JH687797">
    <property type="protein sequence ID" value="EJD40991.1"/>
    <property type="molecule type" value="Genomic_DNA"/>
</dbReference>
<evidence type="ECO:0000313" key="1">
    <source>
        <dbReference type="EMBL" id="EJD40991.1"/>
    </source>
</evidence>
<keyword evidence="2" id="KW-1185">Reference proteome</keyword>
<reference evidence="2" key="1">
    <citation type="journal article" date="2012" name="Science">
        <title>The Paleozoic origin of enzymatic lignin decomposition reconstructed from 31 fungal genomes.</title>
        <authorList>
            <person name="Floudas D."/>
            <person name="Binder M."/>
            <person name="Riley R."/>
            <person name="Barry K."/>
            <person name="Blanchette R.A."/>
            <person name="Henrissat B."/>
            <person name="Martinez A.T."/>
            <person name="Otillar R."/>
            <person name="Spatafora J.W."/>
            <person name="Yadav J.S."/>
            <person name="Aerts A."/>
            <person name="Benoit I."/>
            <person name="Boyd A."/>
            <person name="Carlson A."/>
            <person name="Copeland A."/>
            <person name="Coutinho P.M."/>
            <person name="de Vries R.P."/>
            <person name="Ferreira P."/>
            <person name="Findley K."/>
            <person name="Foster B."/>
            <person name="Gaskell J."/>
            <person name="Glotzer D."/>
            <person name="Gorecki P."/>
            <person name="Heitman J."/>
            <person name="Hesse C."/>
            <person name="Hori C."/>
            <person name="Igarashi K."/>
            <person name="Jurgens J.A."/>
            <person name="Kallen N."/>
            <person name="Kersten P."/>
            <person name="Kohler A."/>
            <person name="Kuees U."/>
            <person name="Kumar T.K.A."/>
            <person name="Kuo A."/>
            <person name="LaButti K."/>
            <person name="Larrondo L.F."/>
            <person name="Lindquist E."/>
            <person name="Ling A."/>
            <person name="Lombard V."/>
            <person name="Lucas S."/>
            <person name="Lundell T."/>
            <person name="Martin R."/>
            <person name="McLaughlin D.J."/>
            <person name="Morgenstern I."/>
            <person name="Morin E."/>
            <person name="Murat C."/>
            <person name="Nagy L.G."/>
            <person name="Nolan M."/>
            <person name="Ohm R.A."/>
            <person name="Patyshakuliyeva A."/>
            <person name="Rokas A."/>
            <person name="Ruiz-Duenas F.J."/>
            <person name="Sabat G."/>
            <person name="Salamov A."/>
            <person name="Samejima M."/>
            <person name="Schmutz J."/>
            <person name="Slot J.C."/>
            <person name="St John F."/>
            <person name="Stenlid J."/>
            <person name="Sun H."/>
            <person name="Sun S."/>
            <person name="Syed K."/>
            <person name="Tsang A."/>
            <person name="Wiebenga A."/>
            <person name="Young D."/>
            <person name="Pisabarro A."/>
            <person name="Eastwood D.C."/>
            <person name="Martin F."/>
            <person name="Cullen D."/>
            <person name="Grigoriev I.V."/>
            <person name="Hibbett D.S."/>
        </authorList>
    </citation>
    <scope>NUCLEOTIDE SEQUENCE [LARGE SCALE GENOMIC DNA]</scope>
    <source>
        <strain evidence="2">TFB10046</strain>
    </source>
</reference>
<evidence type="ECO:0000313" key="2">
    <source>
        <dbReference type="Proteomes" id="UP000006514"/>
    </source>
</evidence>
<gene>
    <name evidence="1" type="ORF">AURDEDRAFT_169970</name>
</gene>
<accession>J0DD35</accession>
<dbReference type="Proteomes" id="UP000006514">
    <property type="component" value="Unassembled WGS sequence"/>
</dbReference>
<dbReference type="AlphaFoldDB" id="J0DD35"/>
<dbReference type="KEGG" id="adl:AURDEDRAFT_169970"/>
<proteinExistence type="predicted"/>
<protein>
    <recommendedName>
        <fullName evidence="3">F-box domain-containing protein</fullName>
    </recommendedName>
</protein>
<organism evidence="1 2">
    <name type="scientific">Auricularia subglabra (strain TFB-10046 / SS5)</name>
    <name type="common">White-rot fungus</name>
    <name type="synonym">Auricularia delicata (strain TFB10046)</name>
    <dbReference type="NCBI Taxonomy" id="717982"/>
    <lineage>
        <taxon>Eukaryota</taxon>
        <taxon>Fungi</taxon>
        <taxon>Dikarya</taxon>
        <taxon>Basidiomycota</taxon>
        <taxon>Agaricomycotina</taxon>
        <taxon>Agaricomycetes</taxon>
        <taxon>Auriculariales</taxon>
        <taxon>Auriculariaceae</taxon>
        <taxon>Auricularia</taxon>
    </lineage>
</organism>
<name>J0DD35_AURST</name>